<keyword evidence="17" id="KW-1185">Reference proteome</keyword>
<evidence type="ECO:0000259" key="15">
    <source>
        <dbReference type="Pfam" id="PF02114"/>
    </source>
</evidence>
<keyword evidence="4" id="KW-0963">Cytoplasm</keyword>
<sequence length="226" mass="25551">MLVVVTCDANIKAYIVYISLWGFFALGVNVPLKSWFQAAPLSVVWSKMHLFSRSFSHSLLFRQQRLAEMKAAQMKNKFGEVLEISGKDYVQEVTKAGKGIWVVLHLYKQGIPLCALINQHMSGLARKFRDVKFIKAISTTCIPNYPDKNLPTIFVYLEGDIKAQFIGPLVFGGMNLTRDELEWKISESGAIKTDLEENPRKQIQDQLMSSIRTCVPARGESDSEDD</sequence>
<name>A0A8B9MMW9_9AVES</name>
<dbReference type="Proteomes" id="UP000694541">
    <property type="component" value="Unplaced"/>
</dbReference>
<feature type="transmembrane region" description="Helical" evidence="14">
    <location>
        <begin position="14"/>
        <end position="32"/>
    </location>
</feature>
<proteinExistence type="inferred from homology"/>
<keyword evidence="9" id="KW-0007">Acetylation</keyword>
<dbReference type="PANTHER" id="PTHR45809:SF4">
    <property type="entry name" value="PHOSDUCIN-LIKE PROTEIN 3"/>
    <property type="match status" value="1"/>
</dbReference>
<keyword evidence="5" id="KW-0597">Phosphoprotein</keyword>
<keyword evidence="8" id="KW-0256">Endoplasmic reticulum</keyword>
<dbReference type="Pfam" id="PF02114">
    <property type="entry name" value="Phosducin"/>
    <property type="match status" value="1"/>
</dbReference>
<dbReference type="CDD" id="cd02988">
    <property type="entry name" value="Phd_like_VIAF"/>
    <property type="match status" value="1"/>
</dbReference>
<evidence type="ECO:0000256" key="12">
    <source>
        <dbReference type="ARBA" id="ARBA00045694"/>
    </source>
</evidence>
<dbReference type="AlphaFoldDB" id="A0A8B9MMW9"/>
<evidence type="ECO:0000256" key="14">
    <source>
        <dbReference type="SAM" id="Phobius"/>
    </source>
</evidence>
<dbReference type="GO" id="GO:0005783">
    <property type="term" value="C:endoplasmic reticulum"/>
    <property type="evidence" value="ECO:0007669"/>
    <property type="project" value="UniProtKB-SubCell"/>
</dbReference>
<keyword evidence="10" id="KW-0143">Chaperone</keyword>
<dbReference type="GO" id="GO:0010628">
    <property type="term" value="P:positive regulation of gene expression"/>
    <property type="evidence" value="ECO:0007669"/>
    <property type="project" value="TreeGrafter"/>
</dbReference>
<dbReference type="PANTHER" id="PTHR45809">
    <property type="entry name" value="VIRAL IAP-ASSOCIATED FACTOR HOMOLOG"/>
    <property type="match status" value="1"/>
</dbReference>
<dbReference type="InterPro" id="IPR051498">
    <property type="entry name" value="Phosducin-like_chap/apop_reg"/>
</dbReference>
<evidence type="ECO:0000256" key="6">
    <source>
        <dbReference type="ARBA" id="ARBA00022657"/>
    </source>
</evidence>
<dbReference type="GO" id="GO:0044183">
    <property type="term" value="F:protein folding chaperone"/>
    <property type="evidence" value="ECO:0007669"/>
    <property type="project" value="TreeGrafter"/>
</dbReference>
<comment type="similarity">
    <text evidence="3">Belongs to the phosducin family.</text>
</comment>
<evidence type="ECO:0000256" key="2">
    <source>
        <dbReference type="ARBA" id="ARBA00004556"/>
    </source>
</evidence>
<evidence type="ECO:0000313" key="16">
    <source>
        <dbReference type="Ensembl" id="ENSANIP00000010096.1"/>
    </source>
</evidence>
<dbReference type="SUPFAM" id="SSF52833">
    <property type="entry name" value="Thioredoxin-like"/>
    <property type="match status" value="1"/>
</dbReference>
<reference evidence="16" key="2">
    <citation type="submission" date="2025-09" db="UniProtKB">
        <authorList>
            <consortium name="Ensembl"/>
        </authorList>
    </citation>
    <scope>IDENTIFICATION</scope>
</reference>
<reference evidence="16" key="1">
    <citation type="submission" date="2025-08" db="UniProtKB">
        <authorList>
            <consortium name="Ensembl"/>
        </authorList>
    </citation>
    <scope>IDENTIFICATION</scope>
</reference>
<keyword evidence="7" id="KW-0053">Apoptosis</keyword>
<dbReference type="GO" id="GO:0043184">
    <property type="term" value="F:vascular endothelial growth factor receptor 2 binding"/>
    <property type="evidence" value="ECO:0007669"/>
    <property type="project" value="TreeGrafter"/>
</dbReference>
<feature type="domain" description="Phosducin" evidence="15">
    <location>
        <begin position="61"/>
        <end position="166"/>
    </location>
</feature>
<evidence type="ECO:0000256" key="1">
    <source>
        <dbReference type="ARBA" id="ARBA00004240"/>
    </source>
</evidence>
<protein>
    <recommendedName>
        <fullName evidence="11">Phosducin-like protein 3</fullName>
    </recommendedName>
</protein>
<comment type="subunit">
    <text evidence="13">Interacts (via thioredoxin fold region) with KDR/VEGFR2 (via juxtamembrane domain). Forms ternary complexes with the chaperonin CCT complex and actin substrate, leading to inhibition of actin folding. Interacts with XIAP (via BIR 3 and RING domain). Interacts with HSP90AA1 and HSP90AB1.</text>
</comment>
<accession>A0A8B9MMW9</accession>
<evidence type="ECO:0000256" key="11">
    <source>
        <dbReference type="ARBA" id="ARBA00040739"/>
    </source>
</evidence>
<keyword evidence="14" id="KW-0472">Membrane</keyword>
<dbReference type="InterPro" id="IPR024253">
    <property type="entry name" value="Phosducin_thioredoxin-like_dom"/>
</dbReference>
<evidence type="ECO:0000313" key="17">
    <source>
        <dbReference type="Proteomes" id="UP000694541"/>
    </source>
</evidence>
<evidence type="ECO:0000256" key="5">
    <source>
        <dbReference type="ARBA" id="ARBA00022553"/>
    </source>
</evidence>
<evidence type="ECO:0000256" key="8">
    <source>
        <dbReference type="ARBA" id="ARBA00022824"/>
    </source>
</evidence>
<evidence type="ECO:0000256" key="3">
    <source>
        <dbReference type="ARBA" id="ARBA00009686"/>
    </source>
</evidence>
<comment type="function">
    <text evidence="12">Acts as a chaperone for the angiogenic VEGF receptor KDR/VEGFR2, increasing its abundance by inhibiting its ubiquitination and degradation. Inhibits the folding activity of the chaperonin-containing T-complex (CCT) which leads to inhibition of cytoskeletal actin folding. Acts as a chaperone during heat shock alongside HSP90 and HSP40/70 chaperone complexes. Modulates the activation of caspases during apoptosis.</text>
</comment>
<dbReference type="GO" id="GO:0048471">
    <property type="term" value="C:perinuclear region of cytoplasm"/>
    <property type="evidence" value="ECO:0007669"/>
    <property type="project" value="UniProtKB-SubCell"/>
</dbReference>
<dbReference type="InterPro" id="IPR036249">
    <property type="entry name" value="Thioredoxin-like_sf"/>
</dbReference>
<dbReference type="Gene3D" id="3.40.30.10">
    <property type="entry name" value="Glutaredoxin"/>
    <property type="match status" value="1"/>
</dbReference>
<keyword evidence="14" id="KW-0812">Transmembrane</keyword>
<evidence type="ECO:0000256" key="7">
    <source>
        <dbReference type="ARBA" id="ARBA00022703"/>
    </source>
</evidence>
<evidence type="ECO:0000256" key="4">
    <source>
        <dbReference type="ARBA" id="ARBA00022490"/>
    </source>
</evidence>
<keyword evidence="6" id="KW-0037">Angiogenesis</keyword>
<dbReference type="FunFam" id="3.40.30.10:FF:000081">
    <property type="entry name" value="phosducin-like protein 3"/>
    <property type="match status" value="1"/>
</dbReference>
<comment type="subcellular location">
    <subcellularLocation>
        <location evidence="2">Cytoplasm</location>
        <location evidence="2">Perinuclear region</location>
    </subcellularLocation>
    <subcellularLocation>
        <location evidence="1">Endoplasmic reticulum</location>
    </subcellularLocation>
</comment>
<keyword evidence="14" id="KW-1133">Transmembrane helix</keyword>
<dbReference type="Ensembl" id="ENSANIT00000010445.1">
    <property type="protein sequence ID" value="ENSANIP00000010096.1"/>
    <property type="gene ID" value="ENSANIG00000006818.1"/>
</dbReference>
<dbReference type="GO" id="GO:0001525">
    <property type="term" value="P:angiogenesis"/>
    <property type="evidence" value="ECO:0007669"/>
    <property type="project" value="UniProtKB-KW"/>
</dbReference>
<dbReference type="GO" id="GO:0006915">
    <property type="term" value="P:apoptotic process"/>
    <property type="evidence" value="ECO:0007669"/>
    <property type="project" value="UniProtKB-KW"/>
</dbReference>
<evidence type="ECO:0000256" key="13">
    <source>
        <dbReference type="ARBA" id="ARBA00046564"/>
    </source>
</evidence>
<evidence type="ECO:0000256" key="10">
    <source>
        <dbReference type="ARBA" id="ARBA00023186"/>
    </source>
</evidence>
<organism evidence="16 17">
    <name type="scientific">Accipiter nisus</name>
    <name type="common">Eurasian sparrowhawk</name>
    <dbReference type="NCBI Taxonomy" id="211598"/>
    <lineage>
        <taxon>Eukaryota</taxon>
        <taxon>Metazoa</taxon>
        <taxon>Chordata</taxon>
        <taxon>Craniata</taxon>
        <taxon>Vertebrata</taxon>
        <taxon>Euteleostomi</taxon>
        <taxon>Archelosauria</taxon>
        <taxon>Archosauria</taxon>
        <taxon>Dinosauria</taxon>
        <taxon>Saurischia</taxon>
        <taxon>Theropoda</taxon>
        <taxon>Coelurosauria</taxon>
        <taxon>Aves</taxon>
        <taxon>Neognathae</taxon>
        <taxon>Neoaves</taxon>
        <taxon>Telluraves</taxon>
        <taxon>Accipitrimorphae</taxon>
        <taxon>Accipitriformes</taxon>
        <taxon>Accipitridae</taxon>
        <taxon>Accipitrinae</taxon>
        <taxon>Accipiter</taxon>
    </lineage>
</organism>
<evidence type="ECO:0000256" key="9">
    <source>
        <dbReference type="ARBA" id="ARBA00022990"/>
    </source>
</evidence>